<dbReference type="Proteomes" id="UP000483362">
    <property type="component" value="Unassembled WGS sequence"/>
</dbReference>
<reference evidence="2 3" key="1">
    <citation type="submission" date="2019-08" db="EMBL/GenBank/DDBJ databases">
        <title>In-depth cultivation of the pig gut microbiome towards novel bacterial diversity and tailored functional studies.</title>
        <authorList>
            <person name="Wylensek D."/>
            <person name="Hitch T.C.A."/>
            <person name="Clavel T."/>
        </authorList>
    </citation>
    <scope>NUCLEOTIDE SEQUENCE [LARGE SCALE GENOMIC DNA]</scope>
    <source>
        <strain evidence="2 3">Oil-RF-744-WCA-WT-10</strain>
    </source>
</reference>
<accession>A0A6L5XEY4</accession>
<dbReference type="AlphaFoldDB" id="A0A6L5XEY4"/>
<dbReference type="RefSeq" id="WP_154328751.1">
    <property type="nucleotide sequence ID" value="NZ_CP045696.1"/>
</dbReference>
<keyword evidence="3" id="KW-1185">Reference proteome</keyword>
<comment type="caution">
    <text evidence="2">The sequence shown here is derived from an EMBL/GenBank/DDBJ whole genome shotgun (WGS) entry which is preliminary data.</text>
</comment>
<name>A0A6L5XEY4_9BACT</name>
<evidence type="ECO:0000256" key="1">
    <source>
        <dbReference type="SAM" id="SignalP"/>
    </source>
</evidence>
<gene>
    <name evidence="2" type="ORF">FYJ29_09920</name>
</gene>
<feature type="chain" id="PRO_5026731843" evidence="1">
    <location>
        <begin position="20"/>
        <end position="209"/>
    </location>
</feature>
<evidence type="ECO:0000313" key="2">
    <source>
        <dbReference type="EMBL" id="MSS18068.1"/>
    </source>
</evidence>
<keyword evidence="1" id="KW-0732">Signal</keyword>
<proteinExistence type="predicted"/>
<dbReference type="EMBL" id="VULT01000015">
    <property type="protein sequence ID" value="MSS18068.1"/>
    <property type="molecule type" value="Genomic_DNA"/>
</dbReference>
<organism evidence="2 3">
    <name type="scientific">Sodaliphilus pleomorphus</name>
    <dbReference type="NCBI Taxonomy" id="2606626"/>
    <lineage>
        <taxon>Bacteria</taxon>
        <taxon>Pseudomonadati</taxon>
        <taxon>Bacteroidota</taxon>
        <taxon>Bacteroidia</taxon>
        <taxon>Bacteroidales</taxon>
        <taxon>Muribaculaceae</taxon>
        <taxon>Sodaliphilus</taxon>
    </lineage>
</organism>
<protein>
    <submittedName>
        <fullName evidence="2">Uncharacterized protein</fullName>
    </submittedName>
</protein>
<evidence type="ECO:0000313" key="3">
    <source>
        <dbReference type="Proteomes" id="UP000483362"/>
    </source>
</evidence>
<feature type="signal peptide" evidence="1">
    <location>
        <begin position="1"/>
        <end position="19"/>
    </location>
</feature>
<sequence>MLRNILILTAALLALCASAGDKNTVVVPKQFTRDQSGMIPEKTDYMKLQNLAFNRRGEQQALIAALQPVLDSIVSTNYELPFFSLTLRPMTAGGTRVEIASYDMMQEPAAARKLLYGVLKIKNCYFIVKNAVTTTDNILLLQQMWVNASGKTRFERIFELVTDPVHYGGTKFVGQYQNGRITPSTFIVNGDDMLHPKPAEPLPPETIGQ</sequence>